<protein>
    <submittedName>
        <fullName evidence="1">Uncharacterized protein</fullName>
    </submittedName>
</protein>
<keyword evidence="2" id="KW-1185">Reference proteome</keyword>
<evidence type="ECO:0000313" key="1">
    <source>
        <dbReference type="EMBL" id="BCI85049.1"/>
    </source>
</evidence>
<dbReference type="EMBL" id="AP023343">
    <property type="protein sequence ID" value="BCI85049.1"/>
    <property type="molecule type" value="Genomic_DNA"/>
</dbReference>
<proteinExistence type="predicted"/>
<gene>
    <name evidence="1" type="ORF">NIIDMKKI_02550</name>
</gene>
<evidence type="ECO:0000313" key="2">
    <source>
        <dbReference type="Proteomes" id="UP000516380"/>
    </source>
</evidence>
<accession>A0A7G1I688</accession>
<reference evidence="1 2" key="1">
    <citation type="submission" date="2020-07" db="EMBL/GenBank/DDBJ databases">
        <title>Mycobacterium kansasii (former subtype) with zoonotic potential isolated from diseased indoor pet cat, Japan.</title>
        <authorList>
            <person name="Fukano H."/>
            <person name="Terazono T."/>
            <person name="Hoshino Y."/>
        </authorList>
    </citation>
    <scope>NUCLEOTIDE SEQUENCE [LARGE SCALE GENOMIC DNA]</scope>
    <source>
        <strain evidence="1 2">Kuro-I</strain>
    </source>
</reference>
<dbReference type="Proteomes" id="UP000516380">
    <property type="component" value="Chromosome"/>
</dbReference>
<name>A0A7G1I688_MYCKA</name>
<dbReference type="AlphaFoldDB" id="A0A7G1I688"/>
<sequence>MHIGFQREPGDAFAGDQPRQQFGIRHHEAGQRGGRHRSRHQSLGRLLDHGAQVLDAAAGAAAILWDGNAEQPQFGQAREHRSPRVGVAVLGGFHGAARRRRSLSGSRSASPVAHQLASRELFVGDGRYHLQPFPS</sequence>
<organism evidence="1 2">
    <name type="scientific">Mycobacterium kansasii</name>
    <dbReference type="NCBI Taxonomy" id="1768"/>
    <lineage>
        <taxon>Bacteria</taxon>
        <taxon>Bacillati</taxon>
        <taxon>Actinomycetota</taxon>
        <taxon>Actinomycetes</taxon>
        <taxon>Mycobacteriales</taxon>
        <taxon>Mycobacteriaceae</taxon>
        <taxon>Mycobacterium</taxon>
    </lineage>
</organism>